<dbReference type="SUPFAM" id="SSF56349">
    <property type="entry name" value="DNA breaking-rejoining enzymes"/>
    <property type="match status" value="1"/>
</dbReference>
<reference evidence="6 7" key="1">
    <citation type="journal article" date="2007" name="Virus Genes">
        <title>Genome sequence of Leucania seperata nucleopolyhedrovirus.</title>
        <authorList>
            <person name="Xiao H."/>
            <person name="Qi Y."/>
        </authorList>
    </citation>
    <scope>NUCLEOTIDE SEQUENCE [LARGE SCALE GENOMIC DNA]</scope>
    <source>
        <strain evidence="6 7">AH1</strain>
    </source>
</reference>
<dbReference type="EMBL" id="AY394490">
    <property type="protein sequence ID" value="AAR28853.1"/>
    <property type="molecule type" value="Genomic_DNA"/>
</dbReference>
<feature type="domain" description="Tyr recombinase" evidence="5">
    <location>
        <begin position="169"/>
        <end position="354"/>
    </location>
</feature>
<dbReference type="GO" id="GO:0003677">
    <property type="term" value="F:DNA binding"/>
    <property type="evidence" value="ECO:0007669"/>
    <property type="project" value="UniProtKB-KW"/>
</dbReference>
<evidence type="ECO:0000259" key="5">
    <source>
        <dbReference type="PROSITE" id="PS51898"/>
    </source>
</evidence>
<evidence type="ECO:0000256" key="3">
    <source>
        <dbReference type="ARBA" id="ARBA00023172"/>
    </source>
</evidence>
<proteinExistence type="inferred from homology"/>
<comment type="similarity">
    <text evidence="1">Belongs to the 'phage' integrase family.</text>
</comment>
<evidence type="ECO:0000313" key="7">
    <source>
        <dbReference type="Proteomes" id="UP000201737"/>
    </source>
</evidence>
<feature type="region of interest" description="Disordered" evidence="4">
    <location>
        <begin position="345"/>
        <end position="402"/>
    </location>
</feature>
<keyword evidence="3" id="KW-0233">DNA recombination</keyword>
<dbReference type="Proteomes" id="UP000201737">
    <property type="component" value="Segment"/>
</dbReference>
<dbReference type="Gene3D" id="1.10.443.10">
    <property type="entry name" value="Intergrase catalytic core"/>
    <property type="match status" value="1"/>
</dbReference>
<protein>
    <submittedName>
        <fullName evidence="6">Vlf-1</fullName>
    </submittedName>
</protein>
<dbReference type="PANTHER" id="PTHR30349:SF41">
    <property type="entry name" value="INTEGRASE_RECOMBINASE PROTEIN MJ0367-RELATED"/>
    <property type="match status" value="1"/>
</dbReference>
<dbReference type="GeneID" id="5176387"/>
<dbReference type="CDD" id="cd00397">
    <property type="entry name" value="DNA_BRE_C"/>
    <property type="match status" value="1"/>
</dbReference>
<dbReference type="PANTHER" id="PTHR30349">
    <property type="entry name" value="PHAGE INTEGRASE-RELATED"/>
    <property type="match status" value="1"/>
</dbReference>
<reference evidence="6 7" key="2">
    <citation type="journal article" date="2007" name="Virus Res.">
        <title>P13 of Leucania separata multiple nuclear polyhedrosis virus affected the polyhedra and budded virions yields of AcMNPV.</title>
        <authorList>
            <person name="Du E.Q."/>
            <person name="Yan F."/>
            <person name="Jin W.X."/>
            <person name="Lu N."/>
            <person name="Xiao H.Z."/>
            <person name="Lu S.Y."/>
            <person name="Qi Y.P."/>
        </authorList>
    </citation>
    <scope>NUCLEOTIDE SEQUENCE [LARGE SCALE GENOMIC DNA]</scope>
    <source>
        <strain evidence="6 7">AH1</strain>
    </source>
</reference>
<accession>Q0IL30</accession>
<keyword evidence="7" id="KW-1185">Reference proteome</keyword>
<dbReference type="InterPro" id="IPR050090">
    <property type="entry name" value="Tyrosine_recombinase_XerCD"/>
</dbReference>
<dbReference type="InterPro" id="IPR011010">
    <property type="entry name" value="DNA_brk_join_enz"/>
</dbReference>
<evidence type="ECO:0000256" key="4">
    <source>
        <dbReference type="SAM" id="MobiDB-lite"/>
    </source>
</evidence>
<name>Q0IL30_NPVLS</name>
<dbReference type="KEGG" id="vg:5176387"/>
<organismHost>
    <name type="scientific">Lepidoptera</name>
    <name type="common">moths &amp; butterflies</name>
    <dbReference type="NCBI Taxonomy" id="7088"/>
</organismHost>
<dbReference type="InterPro" id="IPR013762">
    <property type="entry name" value="Integrase-like_cat_sf"/>
</dbReference>
<dbReference type="GO" id="GO:0006310">
    <property type="term" value="P:DNA recombination"/>
    <property type="evidence" value="ECO:0007669"/>
    <property type="project" value="UniProtKB-KW"/>
</dbReference>
<dbReference type="PROSITE" id="PS51898">
    <property type="entry name" value="TYR_RECOMBINASE"/>
    <property type="match status" value="1"/>
</dbReference>
<evidence type="ECO:0000256" key="1">
    <source>
        <dbReference type="ARBA" id="ARBA00008857"/>
    </source>
</evidence>
<dbReference type="GO" id="GO:0015074">
    <property type="term" value="P:DNA integration"/>
    <property type="evidence" value="ECO:0007669"/>
    <property type="project" value="InterPro"/>
</dbReference>
<keyword evidence="2" id="KW-0238">DNA-binding</keyword>
<dbReference type="RefSeq" id="YP_758386.1">
    <property type="nucleotide sequence ID" value="NC_008348.1"/>
</dbReference>
<dbReference type="OrthoDB" id="5217at10239"/>
<evidence type="ECO:0000313" key="6">
    <source>
        <dbReference type="EMBL" id="AAR28853.1"/>
    </source>
</evidence>
<dbReference type="InterPro" id="IPR002104">
    <property type="entry name" value="Integrase_catalytic"/>
</dbReference>
<organism evidence="6 7">
    <name type="scientific">Leucania separata nucleopolyhedrovirus</name>
    <name type="common">LsNPV</name>
    <dbReference type="NCBI Taxonomy" id="1307956"/>
    <lineage>
        <taxon>Viruses</taxon>
        <taxon>Viruses incertae sedis</taxon>
        <taxon>Naldaviricetes</taxon>
        <taxon>Lefavirales</taxon>
        <taxon>Baculoviridae</taxon>
        <taxon>Alphabaculovirus</taxon>
        <taxon>Alphabaculovirus leseparatae</taxon>
    </lineage>
</organism>
<dbReference type="Pfam" id="PF00589">
    <property type="entry name" value="Phage_integrase"/>
    <property type="match status" value="1"/>
</dbReference>
<feature type="compositionally biased region" description="Basic and acidic residues" evidence="4">
    <location>
        <begin position="386"/>
        <end position="395"/>
    </location>
</feature>
<feature type="compositionally biased region" description="Acidic residues" evidence="4">
    <location>
        <begin position="354"/>
        <end position="374"/>
    </location>
</feature>
<evidence type="ECO:0000256" key="2">
    <source>
        <dbReference type="ARBA" id="ARBA00023125"/>
    </source>
</evidence>
<sequence>MSGGDGGSPRNEHSFNYWKTRIYNHPRFEDLFTVATDRQRCTPDEVRNSKVWSKYLFSKPFAPTTLKSYKSRLIKIVYCLIDDVSLDQIDTYSLDREFNSIFRQEPLVDREELCRRMLELRSVTKETLQLTINFYTNAMNLNEYKIPKLVMLPRDKELKNIKNKEKNLILKEIINSVINCIERKIKYLNSDYVHDRGLIRGAIVFCIMLGTGMRINEARQLNVDDVSKLIKKGEVKSSIHLKKKNSNFNFIKVINKKPLELAKEIYVKNPSILKISKNTSTPFKDFKRLLEEAGVDVDKPRSNMIRHYLTSNMYNDGMSLRKVSQMMNHNSVSSTKHYLNKFHIGPTLNRNLSDDDDENEEEEEDEEDTTDDDDEHNRTDPNSARNSDDNDERGGNESNEAN</sequence>